<keyword evidence="1" id="KW-0472">Membrane</keyword>
<dbReference type="HOGENOM" id="CLU_1718461_0_0_11"/>
<keyword evidence="3" id="KW-1185">Reference proteome</keyword>
<dbReference type="STRING" id="585531.HMPREF0063_12429"/>
<reference evidence="2" key="1">
    <citation type="submission" date="2010-08" db="EMBL/GenBank/DDBJ databases">
        <authorList>
            <person name="Muzny D."/>
            <person name="Qin X."/>
            <person name="Buhay C."/>
            <person name="Dugan-Rocha S."/>
            <person name="Ding Y."/>
            <person name="Chen G."/>
            <person name="Hawes A."/>
            <person name="Holder M."/>
            <person name="Jhangiani S."/>
            <person name="Johnson A."/>
            <person name="Khan Z."/>
            <person name="Li Z."/>
            <person name="Liu W."/>
            <person name="Liu X."/>
            <person name="Perez L."/>
            <person name="Shen H."/>
            <person name="Wang Q."/>
            <person name="Watt J."/>
            <person name="Xi L."/>
            <person name="Xin Y."/>
            <person name="Zhou J."/>
            <person name="Deng J."/>
            <person name="Jiang H."/>
            <person name="Liu Y."/>
            <person name="Qu J."/>
            <person name="Song X.-Z."/>
            <person name="Zhang L."/>
            <person name="Villasana D."/>
            <person name="Johnson A."/>
            <person name="Liu J."/>
            <person name="Liyanage D."/>
            <person name="Lorensuhewa L."/>
            <person name="Robinson T."/>
            <person name="Song A."/>
            <person name="Song B.-B."/>
            <person name="Dinh H."/>
            <person name="Thornton R."/>
            <person name="Coyle M."/>
            <person name="Francisco L."/>
            <person name="Jackson L."/>
            <person name="Javaid M."/>
            <person name="Korchina V."/>
            <person name="Kovar C."/>
            <person name="Mata R."/>
            <person name="Mathew T."/>
            <person name="Ngo R."/>
            <person name="Nguyen L."/>
            <person name="Nguyen N."/>
            <person name="Okwuonu G."/>
            <person name="Ongeri F."/>
            <person name="Pham C."/>
            <person name="Simmons D."/>
            <person name="Wilczek-Boney K."/>
            <person name="Hale W."/>
            <person name="Jakkamsetti A."/>
            <person name="Pham P."/>
            <person name="Ruth R."/>
            <person name="San Lucas F."/>
            <person name="Warren J."/>
            <person name="Zhang J."/>
            <person name="Zhao Z."/>
            <person name="Zhou C."/>
            <person name="Zhu D."/>
            <person name="Lee S."/>
            <person name="Bess C."/>
            <person name="Blankenburg K."/>
            <person name="Forbes L."/>
            <person name="Fu Q."/>
            <person name="Gubbala S."/>
            <person name="Hirani K."/>
            <person name="Jayaseelan J.C."/>
            <person name="Lara F."/>
            <person name="Munidasa M."/>
            <person name="Palculict T."/>
            <person name="Patil S."/>
            <person name="Pu L.-L."/>
            <person name="Saada N."/>
            <person name="Tang L."/>
            <person name="Weissenberger G."/>
            <person name="Zhu Y."/>
            <person name="Hemphill L."/>
            <person name="Shang Y."/>
            <person name="Youmans B."/>
            <person name="Ayvaz T."/>
            <person name="Ross M."/>
            <person name="Santibanez J."/>
            <person name="Aqrawi P."/>
            <person name="Gross S."/>
            <person name="Joshi V."/>
            <person name="Fowler G."/>
            <person name="Nazareth L."/>
            <person name="Reid J."/>
            <person name="Worley K."/>
            <person name="Petrosino J."/>
            <person name="Highlander S."/>
            <person name="Gibbs R."/>
        </authorList>
    </citation>
    <scope>NUCLEOTIDE SEQUENCE [LARGE SCALE GENOMIC DNA]</scope>
    <source>
        <strain evidence="2">DSM 15272</strain>
    </source>
</reference>
<dbReference type="Proteomes" id="UP000003111">
    <property type="component" value="Unassembled WGS sequence"/>
</dbReference>
<feature type="transmembrane region" description="Helical" evidence="1">
    <location>
        <begin position="46"/>
        <end position="62"/>
    </location>
</feature>
<keyword evidence="1" id="KW-0812">Transmembrane</keyword>
<accession>E2SEH0</accession>
<sequence length="152" mass="16381">MSAHAAEPAPTFEIHRRVRLYLVLGLCCVVLAAGFGAMAYDQRDPVLAAPAAVFLVLALALLRGTGDASTPLFIADDHGVRMRNGDGWIGLLWNEMGEIRVEAREGWRHDARVKVVSADGLRVYSTPLGLSTTVAPAEARTQLAQRRGAVAY</sequence>
<comment type="caution">
    <text evidence="2">The sequence shown here is derived from an EMBL/GenBank/DDBJ whole genome shotgun (WGS) entry which is preliminary data.</text>
</comment>
<keyword evidence="1" id="KW-1133">Transmembrane helix</keyword>
<protein>
    <submittedName>
        <fullName evidence="2">Uncharacterized protein</fullName>
    </submittedName>
</protein>
<gene>
    <name evidence="2" type="ORF">HMPREF0063_12429</name>
</gene>
<evidence type="ECO:0000313" key="3">
    <source>
        <dbReference type="Proteomes" id="UP000003111"/>
    </source>
</evidence>
<name>E2SEH0_9ACTN</name>
<evidence type="ECO:0000256" key="1">
    <source>
        <dbReference type="SAM" id="Phobius"/>
    </source>
</evidence>
<dbReference type="EMBL" id="ACLF03000007">
    <property type="protein sequence ID" value="EFQ82447.1"/>
    <property type="molecule type" value="Genomic_DNA"/>
</dbReference>
<dbReference type="OrthoDB" id="5243487at2"/>
<proteinExistence type="predicted"/>
<organism evidence="2 3">
    <name type="scientific">Aeromicrobium marinum DSM 15272</name>
    <dbReference type="NCBI Taxonomy" id="585531"/>
    <lineage>
        <taxon>Bacteria</taxon>
        <taxon>Bacillati</taxon>
        <taxon>Actinomycetota</taxon>
        <taxon>Actinomycetes</taxon>
        <taxon>Propionibacteriales</taxon>
        <taxon>Nocardioidaceae</taxon>
        <taxon>Aeromicrobium</taxon>
    </lineage>
</organism>
<feature type="transmembrane region" description="Helical" evidence="1">
    <location>
        <begin position="20"/>
        <end position="40"/>
    </location>
</feature>
<dbReference type="AlphaFoldDB" id="E2SEH0"/>
<dbReference type="RefSeq" id="WP_007077521.1">
    <property type="nucleotide sequence ID" value="NZ_CM001024.1"/>
</dbReference>
<dbReference type="eggNOG" id="ENOG503416W">
    <property type="taxonomic scope" value="Bacteria"/>
</dbReference>
<evidence type="ECO:0000313" key="2">
    <source>
        <dbReference type="EMBL" id="EFQ82447.1"/>
    </source>
</evidence>